<gene>
    <name evidence="1" type="ORF">BECKFW1821C_GA0114237_10832</name>
</gene>
<reference evidence="1" key="1">
    <citation type="submission" date="2019-02" db="EMBL/GenBank/DDBJ databases">
        <authorList>
            <person name="Gruber-Vodicka R. H."/>
            <person name="Seah K. B. B."/>
        </authorList>
    </citation>
    <scope>NUCLEOTIDE SEQUENCE</scope>
    <source>
        <strain evidence="1">BECK_BZ131</strain>
    </source>
</reference>
<dbReference type="EMBL" id="CAADFE010000083">
    <property type="protein sequence ID" value="VFJ75634.1"/>
    <property type="molecule type" value="Genomic_DNA"/>
</dbReference>
<dbReference type="AlphaFoldDB" id="A0A450U005"/>
<protein>
    <submittedName>
        <fullName evidence="1">Uncharacterized protein</fullName>
    </submittedName>
</protein>
<name>A0A450U005_9GAMM</name>
<evidence type="ECO:0000313" key="1">
    <source>
        <dbReference type="EMBL" id="VFJ75634.1"/>
    </source>
</evidence>
<organism evidence="1">
    <name type="scientific">Candidatus Kentrum sp. FW</name>
    <dbReference type="NCBI Taxonomy" id="2126338"/>
    <lineage>
        <taxon>Bacteria</taxon>
        <taxon>Pseudomonadati</taxon>
        <taxon>Pseudomonadota</taxon>
        <taxon>Gammaproteobacteria</taxon>
        <taxon>Candidatus Kentrum</taxon>
    </lineage>
</organism>
<sequence length="72" mass="8324">MKTVTLEIDDRVEEKFFRLLEHFSGDEVRVTNHSDRASDDEYLRSIPGMVESIKKARAEPNERGVGMDGLNW</sequence>
<proteinExistence type="predicted"/>
<accession>A0A450U005</accession>